<accession>A0A9P0DAF8</accession>
<dbReference type="Proteomes" id="UP001153636">
    <property type="component" value="Chromosome 7"/>
</dbReference>
<dbReference type="Pfam" id="PF15393">
    <property type="entry name" value="DUF4615"/>
    <property type="match status" value="1"/>
</dbReference>
<dbReference type="PANTHER" id="PTHR13602">
    <property type="entry name" value="UPF0488 PROTEIN C8ORF33"/>
    <property type="match status" value="1"/>
</dbReference>
<sequence>MALVSYDYDSTSENEEEEIPISSAVILPNKNVELEPQAKDILTKDITPDISNKAVEENKYSNQNSLFSALPESKTVDKNIIEEQIEDFIPKPTAIKKEKQKVKIRIPSLSQYQDLDDEPDTKKLKSSAKGSGLISILPPVKGYVKSVTSFVPKVIADKAKATVSNSSTNPLLPDSVRKKAEAKKGAIGKKAIQKVKVVLSDAESDDDLDVPETFDDEMWEKVCGRPKNKPVIQEPQYEDQQDILNIAPEPEKPYEGLDNRAFKELVGKSKRPLGNIKLIDINEEEIMADKDLWMAKSMTDPEMAPRAVIDDPVDPTRRKKHHITYLAQQAKANEQDLKNSWAISKNNRMASFQTKMPPKPKLFKNKNPTKPPKINQENLPQPSTSQTNSSTEIIPNQEQFESELCWCIQQLRTVLISGKLNNKQVQDYSKALNTLMSNTAPIVKKRQVMRLSFGDYREKMAAEEKRMSKNATNMKLKSATPNKKTIFLKKSFFSSAVDNNFKFNFTIQDGKIEENPCSSLSGHFKILSFVSTLSTAYQ</sequence>
<dbReference type="Pfam" id="PF10253">
    <property type="entry name" value="PRCC"/>
    <property type="match status" value="1"/>
</dbReference>
<gene>
    <name evidence="3" type="ORF">PSYICH_LOCUS13939</name>
</gene>
<dbReference type="InterPro" id="IPR018800">
    <property type="entry name" value="PRCC"/>
</dbReference>
<dbReference type="PANTHER" id="PTHR13602:SF2">
    <property type="entry name" value="UPF0488 PROTEIN C8ORF33"/>
    <property type="match status" value="1"/>
</dbReference>
<name>A0A9P0DAF8_9CUCU</name>
<proteinExistence type="inferred from homology"/>
<evidence type="ECO:0000313" key="4">
    <source>
        <dbReference type="Proteomes" id="UP001153636"/>
    </source>
</evidence>
<dbReference type="EMBL" id="OV651819">
    <property type="protein sequence ID" value="CAH1113320.1"/>
    <property type="molecule type" value="Genomic_DNA"/>
</dbReference>
<feature type="region of interest" description="Disordered" evidence="2">
    <location>
        <begin position="351"/>
        <end position="390"/>
    </location>
</feature>
<protein>
    <submittedName>
        <fullName evidence="3">Uncharacterized protein</fullName>
    </submittedName>
</protein>
<dbReference type="InterPro" id="IPR029274">
    <property type="entry name" value="DUF4615"/>
</dbReference>
<evidence type="ECO:0000256" key="1">
    <source>
        <dbReference type="ARBA" id="ARBA00005707"/>
    </source>
</evidence>
<comment type="similarity">
    <text evidence="1">Belongs to the UPF0488 family.</text>
</comment>
<evidence type="ECO:0000256" key="2">
    <source>
        <dbReference type="SAM" id="MobiDB-lite"/>
    </source>
</evidence>
<reference evidence="3" key="1">
    <citation type="submission" date="2022-01" db="EMBL/GenBank/DDBJ databases">
        <authorList>
            <person name="King R."/>
        </authorList>
    </citation>
    <scope>NUCLEOTIDE SEQUENCE</scope>
</reference>
<dbReference type="OrthoDB" id="206969at2759"/>
<evidence type="ECO:0000313" key="3">
    <source>
        <dbReference type="EMBL" id="CAH1113320.1"/>
    </source>
</evidence>
<keyword evidence="4" id="KW-1185">Reference proteome</keyword>
<feature type="compositionally biased region" description="Low complexity" evidence="2">
    <location>
        <begin position="365"/>
        <end position="390"/>
    </location>
</feature>
<organism evidence="3 4">
    <name type="scientific">Psylliodes chrysocephalus</name>
    <dbReference type="NCBI Taxonomy" id="3402493"/>
    <lineage>
        <taxon>Eukaryota</taxon>
        <taxon>Metazoa</taxon>
        <taxon>Ecdysozoa</taxon>
        <taxon>Arthropoda</taxon>
        <taxon>Hexapoda</taxon>
        <taxon>Insecta</taxon>
        <taxon>Pterygota</taxon>
        <taxon>Neoptera</taxon>
        <taxon>Endopterygota</taxon>
        <taxon>Coleoptera</taxon>
        <taxon>Polyphaga</taxon>
        <taxon>Cucujiformia</taxon>
        <taxon>Chrysomeloidea</taxon>
        <taxon>Chrysomelidae</taxon>
        <taxon>Galerucinae</taxon>
        <taxon>Alticini</taxon>
        <taxon>Psylliodes</taxon>
    </lineage>
</organism>
<dbReference type="AlphaFoldDB" id="A0A9P0DAF8"/>